<evidence type="ECO:0000256" key="1">
    <source>
        <dbReference type="ARBA" id="ARBA00010501"/>
    </source>
</evidence>
<comment type="similarity">
    <text evidence="1 6">Belongs to the HAD-like hydrolase superfamily. EYA family.</text>
</comment>
<dbReference type="EC" id="3.1.3.48" evidence="6"/>
<dbReference type="Proteomes" id="UP001620626">
    <property type="component" value="Unassembled WGS sequence"/>
</dbReference>
<keyword evidence="2 6" id="KW-0378">Hydrolase</keyword>
<keyword evidence="6" id="KW-0479">Metal-binding</keyword>
<dbReference type="PANTHER" id="PTHR10190">
    <property type="entry name" value="EYES ABSENT"/>
    <property type="match status" value="1"/>
</dbReference>
<keyword evidence="3 6" id="KW-0460">Magnesium</keyword>
<keyword evidence="9" id="KW-1185">Reference proteome</keyword>
<feature type="region of interest" description="Disordered" evidence="7">
    <location>
        <begin position="503"/>
        <end position="549"/>
    </location>
</feature>
<name>A0ABD2LWI6_9BILA</name>
<protein>
    <recommendedName>
        <fullName evidence="6">Eyes absent homolog</fullName>
        <ecNumber evidence="6">3.1.3.48</ecNumber>
    </recommendedName>
</protein>
<feature type="region of interest" description="Disordered" evidence="7">
    <location>
        <begin position="465"/>
        <end position="484"/>
    </location>
</feature>
<comment type="cofactor">
    <cofactor evidence="6">
        <name>Mg(2+)</name>
        <dbReference type="ChEBI" id="CHEBI:18420"/>
    </cofactor>
    <text evidence="6">Binds 1 Mg(2+) ion per subunit.</text>
</comment>
<feature type="compositionally biased region" description="Polar residues" evidence="7">
    <location>
        <begin position="467"/>
        <end position="484"/>
    </location>
</feature>
<evidence type="ECO:0000256" key="5">
    <source>
        <dbReference type="ARBA" id="ARBA00051722"/>
    </source>
</evidence>
<dbReference type="GO" id="GO:0004725">
    <property type="term" value="F:protein tyrosine phosphatase activity"/>
    <property type="evidence" value="ECO:0007669"/>
    <property type="project" value="UniProtKB-EC"/>
</dbReference>
<feature type="region of interest" description="Disordered" evidence="7">
    <location>
        <begin position="891"/>
        <end position="917"/>
    </location>
</feature>
<reference evidence="8 9" key="1">
    <citation type="submission" date="2024-10" db="EMBL/GenBank/DDBJ databases">
        <authorList>
            <person name="Kim D."/>
        </authorList>
    </citation>
    <scope>NUCLEOTIDE SEQUENCE [LARGE SCALE GENOMIC DNA]</scope>
    <source>
        <strain evidence="8">BH-2024</strain>
    </source>
</reference>
<dbReference type="AlphaFoldDB" id="A0ABD2LWI6"/>
<evidence type="ECO:0000256" key="4">
    <source>
        <dbReference type="ARBA" id="ARBA00022912"/>
    </source>
</evidence>
<dbReference type="InterPro" id="IPR038102">
    <property type="entry name" value="EYA_dom_sf"/>
</dbReference>
<feature type="compositionally biased region" description="Polar residues" evidence="7">
    <location>
        <begin position="540"/>
        <end position="549"/>
    </location>
</feature>
<comment type="caution">
    <text evidence="8">The sequence shown here is derived from an EMBL/GenBank/DDBJ whole genome shotgun (WGS) entry which is preliminary data.</text>
</comment>
<keyword evidence="6" id="KW-0805">Transcription regulation</keyword>
<evidence type="ECO:0000256" key="3">
    <source>
        <dbReference type="ARBA" id="ARBA00022842"/>
    </source>
</evidence>
<sequence>MSGASVVFARRHKCRDAILNAAFVRRQKFSGKMSAGKNRPTNKRGVDEREHFVHLIRSSNRRLTRRIAEQQQHSLCHLLGGLKENREERVGGNGRKKRRQWHEGEKREEVGNNGKGEASPGGVRGTREEKLRHATARTSSAASAAAKSETDRGKAEQISQLIGSTDKAARNQQAFELAVKSNGRVIFSLRQFPLLLQSQISYFLRFFNFCRKSPQKLCFRLSPSASIVGPHQNAITNQVTATKFEPGTKFPSVSVVHPSMLSSLGHSSSSSASSSATVSSSSFAQNTSPYYCWPVGAAEWSLAAAAMSRSAVLCADSSSQIGALCAPSQTYYGQMAAAAAVSASSSVPGAGTAWYSPNNCEYYDGLQRAAGHTLNGYLGTYGGGNAYSSPANGYYGASFPAASHYAAAALSSTFDTKKAELSYLPMAAAYCGGTQPQQQQYSNLTGAGFITQPTSSELDTSALIGETTPNQRNGARNGSTANYMQQYSSPIPSVERKLTAFAESTARSKGAHQTKKSAKSQHKTASKRSKKKKAQANASGGTRVSPTEPNNTALVFVWELEDLCTVRPQNAACRNEWESQMSSMLNQLLQYGFQLESPEEFEQTNVEDAASDEALQNAQNYATANGAGPIPREFGLSNGAGGEEVKRTENGAQLSPQRHQQLKQEMLPDGPTPMQANCSNSPAASTARPVLSNINSNEGLRKLAAKYRLIRDTYELYGGHRMEVWLQQFGILPAMFRRLESYEQLPFSTIELFRQCLRVVSERSRHIPNRCANVVWSSTGAVGVAGALGQLMLCRMSEFVPAENVYCTARMGREAVMERLSNHFQKKHITMISSKEETWLFAKKEGIPCWSLRSDQCIVKFRHALDILLGHFGGTTPTCADILMQRTMPKGRFAGDGEDEEMERKSGGGTMALGGGGAGRTGNGAGAFLTVRG</sequence>
<feature type="compositionally biased region" description="Basic residues" evidence="7">
    <location>
        <begin position="509"/>
        <end position="534"/>
    </location>
</feature>
<comment type="catalytic activity">
    <reaction evidence="5 6">
        <text>O-phospho-L-tyrosyl-[protein] + H2O = L-tyrosyl-[protein] + phosphate</text>
        <dbReference type="Rhea" id="RHEA:10684"/>
        <dbReference type="Rhea" id="RHEA-COMP:10136"/>
        <dbReference type="Rhea" id="RHEA-COMP:20101"/>
        <dbReference type="ChEBI" id="CHEBI:15377"/>
        <dbReference type="ChEBI" id="CHEBI:43474"/>
        <dbReference type="ChEBI" id="CHEBI:46858"/>
        <dbReference type="ChEBI" id="CHEBI:61978"/>
        <dbReference type="EC" id="3.1.3.48"/>
    </reaction>
</comment>
<evidence type="ECO:0000256" key="7">
    <source>
        <dbReference type="SAM" id="MobiDB-lite"/>
    </source>
</evidence>
<dbReference type="PANTHER" id="PTHR10190:SF16">
    <property type="entry name" value="DEVELOPMENTAL PROTEIN EYES ABSENT"/>
    <property type="match status" value="1"/>
</dbReference>
<evidence type="ECO:0000256" key="2">
    <source>
        <dbReference type="ARBA" id="ARBA00022801"/>
    </source>
</evidence>
<accession>A0ABD2LWI6</accession>
<evidence type="ECO:0000313" key="8">
    <source>
        <dbReference type="EMBL" id="KAL3119618.1"/>
    </source>
</evidence>
<evidence type="ECO:0000313" key="9">
    <source>
        <dbReference type="Proteomes" id="UP001620626"/>
    </source>
</evidence>
<dbReference type="Gene3D" id="3.40.50.12350">
    <property type="match status" value="1"/>
</dbReference>
<feature type="region of interest" description="Disordered" evidence="7">
    <location>
        <begin position="624"/>
        <end position="645"/>
    </location>
</feature>
<feature type="compositionally biased region" description="Gly residues" evidence="7">
    <location>
        <begin position="907"/>
        <end position="917"/>
    </location>
</feature>
<gene>
    <name evidence="8" type="ORF">niasHT_006704</name>
</gene>
<dbReference type="GO" id="GO:0046872">
    <property type="term" value="F:metal ion binding"/>
    <property type="evidence" value="ECO:0007669"/>
    <property type="project" value="UniProtKB-KW"/>
</dbReference>
<keyword evidence="4 6" id="KW-0904">Protein phosphatase</keyword>
<keyword evidence="6" id="KW-0804">Transcription</keyword>
<feature type="compositionally biased region" description="Low complexity" evidence="7">
    <location>
        <begin position="136"/>
        <end position="146"/>
    </location>
</feature>
<organism evidence="8 9">
    <name type="scientific">Heterodera trifolii</name>
    <dbReference type="NCBI Taxonomy" id="157864"/>
    <lineage>
        <taxon>Eukaryota</taxon>
        <taxon>Metazoa</taxon>
        <taxon>Ecdysozoa</taxon>
        <taxon>Nematoda</taxon>
        <taxon>Chromadorea</taxon>
        <taxon>Rhabditida</taxon>
        <taxon>Tylenchina</taxon>
        <taxon>Tylenchomorpha</taxon>
        <taxon>Tylenchoidea</taxon>
        <taxon>Heteroderidae</taxon>
        <taxon>Heteroderinae</taxon>
        <taxon>Heterodera</taxon>
    </lineage>
</organism>
<dbReference type="EMBL" id="JBICBT010000240">
    <property type="protein sequence ID" value="KAL3119618.1"/>
    <property type="molecule type" value="Genomic_DNA"/>
</dbReference>
<feature type="compositionally biased region" description="Basic and acidic residues" evidence="7">
    <location>
        <begin position="101"/>
        <end position="110"/>
    </location>
</feature>
<proteinExistence type="inferred from homology"/>
<dbReference type="InterPro" id="IPR028472">
    <property type="entry name" value="EYA"/>
</dbReference>
<evidence type="ECO:0000256" key="6">
    <source>
        <dbReference type="RuleBase" id="RU362036"/>
    </source>
</evidence>
<feature type="region of interest" description="Disordered" evidence="7">
    <location>
        <begin position="87"/>
        <end position="155"/>
    </location>
</feature>